<dbReference type="Proteomes" id="UP000191153">
    <property type="component" value="Unassembled WGS sequence"/>
</dbReference>
<gene>
    <name evidence="5" type="ORF">SAMN02745174_00854</name>
</gene>
<dbReference type="EMBL" id="FUWX01000006">
    <property type="protein sequence ID" value="SJZ54117.1"/>
    <property type="molecule type" value="Genomic_DNA"/>
</dbReference>
<dbReference type="InterPro" id="IPR029063">
    <property type="entry name" value="SAM-dependent_MTases_sf"/>
</dbReference>
<sequence>MKELLFIKEFIKHFKETGAILPSSRFLARKMIDEITFDKKNVIVELGPGTGVFTKEILKRKGKTDILIVIELNELFFNNLKKELPSDDKNIILINGSASDLSEILHKLKIEKVDYIISGLPFLNFETDEREIIFDEIKKVLNGKFILFQYTKKVKKEIEKYFIIEEMKKVPFNIPPANVFVCE</sequence>
<proteinExistence type="predicted"/>
<dbReference type="GO" id="GO:0003723">
    <property type="term" value="F:RNA binding"/>
    <property type="evidence" value="ECO:0007669"/>
    <property type="project" value="UniProtKB-KW"/>
</dbReference>
<keyword evidence="4" id="KW-0694">RNA-binding</keyword>
<name>A0A1T4LHV2_9FUSO</name>
<accession>A0A1T4LHV2</accession>
<evidence type="ECO:0000256" key="3">
    <source>
        <dbReference type="ARBA" id="ARBA00022691"/>
    </source>
</evidence>
<dbReference type="OrthoDB" id="9805585at2"/>
<dbReference type="GO" id="GO:0032259">
    <property type="term" value="P:methylation"/>
    <property type="evidence" value="ECO:0007669"/>
    <property type="project" value="UniProtKB-KW"/>
</dbReference>
<dbReference type="CDD" id="cd02440">
    <property type="entry name" value="AdoMet_MTases"/>
    <property type="match status" value="1"/>
</dbReference>
<dbReference type="InterPro" id="IPR001737">
    <property type="entry name" value="KsgA/Erm"/>
</dbReference>
<protein>
    <submittedName>
        <fullName evidence="5">Phospholipid N-methyltransferase</fullName>
    </submittedName>
</protein>
<keyword evidence="6" id="KW-1185">Reference proteome</keyword>
<evidence type="ECO:0000313" key="5">
    <source>
        <dbReference type="EMBL" id="SJZ54117.1"/>
    </source>
</evidence>
<dbReference type="GO" id="GO:0008168">
    <property type="term" value="F:methyltransferase activity"/>
    <property type="evidence" value="ECO:0007669"/>
    <property type="project" value="UniProtKB-KW"/>
</dbReference>
<evidence type="ECO:0000256" key="1">
    <source>
        <dbReference type="ARBA" id="ARBA00022603"/>
    </source>
</evidence>
<dbReference type="Pfam" id="PF00398">
    <property type="entry name" value="RrnaAD"/>
    <property type="match status" value="1"/>
</dbReference>
<reference evidence="5 6" key="1">
    <citation type="submission" date="2017-02" db="EMBL/GenBank/DDBJ databases">
        <authorList>
            <person name="Peterson S.W."/>
        </authorList>
    </citation>
    <scope>NUCLEOTIDE SEQUENCE [LARGE SCALE GENOMIC DNA]</scope>
    <source>
        <strain evidence="5 6">ATCC 700028</strain>
    </source>
</reference>
<evidence type="ECO:0000256" key="2">
    <source>
        <dbReference type="ARBA" id="ARBA00022679"/>
    </source>
</evidence>
<dbReference type="AlphaFoldDB" id="A0A1T4LHV2"/>
<keyword evidence="3" id="KW-0949">S-adenosyl-L-methionine</keyword>
<evidence type="ECO:0000313" key="6">
    <source>
        <dbReference type="Proteomes" id="UP000191153"/>
    </source>
</evidence>
<dbReference type="SUPFAM" id="SSF53335">
    <property type="entry name" value="S-adenosyl-L-methionine-dependent methyltransferases"/>
    <property type="match status" value="1"/>
</dbReference>
<keyword evidence="2 5" id="KW-0808">Transferase</keyword>
<keyword evidence="1 5" id="KW-0489">Methyltransferase</keyword>
<evidence type="ECO:0000256" key="4">
    <source>
        <dbReference type="ARBA" id="ARBA00022884"/>
    </source>
</evidence>
<organism evidence="5 6">
    <name type="scientific">Cetobacterium ceti</name>
    <dbReference type="NCBI Taxonomy" id="180163"/>
    <lineage>
        <taxon>Bacteria</taxon>
        <taxon>Fusobacteriati</taxon>
        <taxon>Fusobacteriota</taxon>
        <taxon>Fusobacteriia</taxon>
        <taxon>Fusobacteriales</taxon>
        <taxon>Fusobacteriaceae</taxon>
        <taxon>Cetobacterium</taxon>
    </lineage>
</organism>
<dbReference type="Gene3D" id="3.40.50.150">
    <property type="entry name" value="Vaccinia Virus protein VP39"/>
    <property type="match status" value="1"/>
</dbReference>
<dbReference type="RefSeq" id="WP_078693384.1">
    <property type="nucleotide sequence ID" value="NZ_FUWX01000006.1"/>
</dbReference>
<dbReference type="STRING" id="180163.SAMN02745174_00854"/>